<dbReference type="AlphaFoldDB" id="A0A448XM35"/>
<protein>
    <submittedName>
        <fullName evidence="1">Uncharacterized protein</fullName>
    </submittedName>
</protein>
<keyword evidence="2" id="KW-1185">Reference proteome</keyword>
<gene>
    <name evidence="1" type="ORF">PXEA_LOCUS33390</name>
</gene>
<reference evidence="1" key="1">
    <citation type="submission" date="2018-11" db="EMBL/GenBank/DDBJ databases">
        <authorList>
            <consortium name="Pathogen Informatics"/>
        </authorList>
    </citation>
    <scope>NUCLEOTIDE SEQUENCE</scope>
</reference>
<organism evidence="1 2">
    <name type="scientific">Protopolystoma xenopodis</name>
    <dbReference type="NCBI Taxonomy" id="117903"/>
    <lineage>
        <taxon>Eukaryota</taxon>
        <taxon>Metazoa</taxon>
        <taxon>Spiralia</taxon>
        <taxon>Lophotrochozoa</taxon>
        <taxon>Platyhelminthes</taxon>
        <taxon>Monogenea</taxon>
        <taxon>Polyopisthocotylea</taxon>
        <taxon>Polystomatidea</taxon>
        <taxon>Polystomatidae</taxon>
        <taxon>Protopolystoma</taxon>
    </lineage>
</organism>
<name>A0A448XM35_9PLAT</name>
<dbReference type="Proteomes" id="UP000784294">
    <property type="component" value="Unassembled WGS sequence"/>
</dbReference>
<comment type="caution">
    <text evidence="1">The sequence shown here is derived from an EMBL/GenBank/DDBJ whole genome shotgun (WGS) entry which is preliminary data.</text>
</comment>
<evidence type="ECO:0000313" key="2">
    <source>
        <dbReference type="Proteomes" id="UP000784294"/>
    </source>
</evidence>
<accession>A0A448XM35</accession>
<proteinExistence type="predicted"/>
<evidence type="ECO:0000313" key="1">
    <source>
        <dbReference type="EMBL" id="VEL39950.1"/>
    </source>
</evidence>
<sequence length="76" mass="8487">MPWTQTACSMLPDVLPANCLARLKALIRGRANEASPERLNASDPSTRMTPPLVHKELLLQTATSSRHRLNSKVEMY</sequence>
<dbReference type="EMBL" id="CAAALY010263101">
    <property type="protein sequence ID" value="VEL39950.1"/>
    <property type="molecule type" value="Genomic_DNA"/>
</dbReference>